<evidence type="ECO:0000313" key="2">
    <source>
        <dbReference type="Proteomes" id="UP000325313"/>
    </source>
</evidence>
<protein>
    <recommendedName>
        <fullName evidence="3">Cleavage/polyadenylation specificity factor A subunit N-terminal domain-containing protein</fullName>
    </recommendedName>
</protein>
<evidence type="ECO:0000313" key="1">
    <source>
        <dbReference type="EMBL" id="KAA1071075.1"/>
    </source>
</evidence>
<gene>
    <name evidence="1" type="ORF">PGTUg99_010308</name>
</gene>
<dbReference type="EMBL" id="VDEP01000480">
    <property type="protein sequence ID" value="KAA1071075.1"/>
    <property type="molecule type" value="Genomic_DNA"/>
</dbReference>
<reference evidence="1 2" key="1">
    <citation type="submission" date="2019-05" db="EMBL/GenBank/DDBJ databases">
        <title>Emergence of the Ug99 lineage of the wheat stem rust pathogen through somatic hybridization.</title>
        <authorList>
            <person name="Li F."/>
            <person name="Upadhyaya N.M."/>
            <person name="Sperschneider J."/>
            <person name="Matny O."/>
            <person name="Nguyen-Phuc H."/>
            <person name="Mago R."/>
            <person name="Raley C."/>
            <person name="Miller M.E."/>
            <person name="Silverstein K.A.T."/>
            <person name="Henningsen E."/>
            <person name="Hirsch C.D."/>
            <person name="Visser B."/>
            <person name="Pretorius Z.A."/>
            <person name="Steffenson B.J."/>
            <person name="Schwessinger B."/>
            <person name="Dodds P.N."/>
            <person name="Figueroa M."/>
        </authorList>
    </citation>
    <scope>NUCLEOTIDE SEQUENCE [LARGE SCALE GENOMIC DNA]</scope>
    <source>
        <strain evidence="1 2">Ug99</strain>
    </source>
</reference>
<accession>A0A5B0M2Q2</accession>
<proteinExistence type="predicted"/>
<comment type="caution">
    <text evidence="1">The sequence shown here is derived from an EMBL/GenBank/DDBJ whole genome shotgun (WGS) entry which is preliminary data.</text>
</comment>
<dbReference type="AlphaFoldDB" id="A0A5B0M2Q2"/>
<dbReference type="InterPro" id="IPR011041">
    <property type="entry name" value="Quinoprot_gluc/sorb_DH_b-prop"/>
</dbReference>
<dbReference type="SUPFAM" id="SSF50952">
    <property type="entry name" value="Soluble quinoprotein glucose dehydrogenase"/>
    <property type="match status" value="1"/>
</dbReference>
<name>A0A5B0M2Q2_PUCGR</name>
<sequence>MLDSVSALIYDCKQHACLLYDVSTNDDPKLKFRMCLRSLKTPTSMTLLETKDPGRLLIFVGDVKGCLAVGEASKREGQVGPIVSLHEDGILDIRLDQQARDSTSNCFKNGWCLHTLGRDGNLIRCCIQIVNINEIRIFQIHQNPIGKGSLEAFLDCPDRSRYIGGFEKARWNIFDCQTGSMVFIFLKIIKERCINEYQS</sequence>
<dbReference type="Proteomes" id="UP000325313">
    <property type="component" value="Unassembled WGS sequence"/>
</dbReference>
<evidence type="ECO:0008006" key="3">
    <source>
        <dbReference type="Google" id="ProtNLM"/>
    </source>
</evidence>
<organism evidence="1 2">
    <name type="scientific">Puccinia graminis f. sp. tritici</name>
    <dbReference type="NCBI Taxonomy" id="56615"/>
    <lineage>
        <taxon>Eukaryota</taxon>
        <taxon>Fungi</taxon>
        <taxon>Dikarya</taxon>
        <taxon>Basidiomycota</taxon>
        <taxon>Pucciniomycotina</taxon>
        <taxon>Pucciniomycetes</taxon>
        <taxon>Pucciniales</taxon>
        <taxon>Pucciniaceae</taxon>
        <taxon>Puccinia</taxon>
    </lineage>
</organism>